<name>A0ABR4DTM7_9PEZI</name>
<sequence length="642" mass="72618">MLGMSLLLRHSPGRCRVVPAGRTFPLPVGEVGAPVYNDLVVLVVQHDDEQAVRAIESQFEGRGFPRKMTWDVGQTGVYQPPEEIMSGPGRLVGSQFDIWSCLRLRGLGGRLERYEGGLGGVNRDRIERDAKSETTVGTWICNRETVLGPRIIASSLVVLVFRAEDRHFRNFASRLEVYFNKRRSELVFDAMAEQPLYIYIALYQCFNSFTTFFYQYQGIYEEVALHQEKRITSVFSRSFRLNKTLIHMSYCQEDILMHKTMLMRIGRLIDYVDPPTATTDALIEELEGLHKDLNDFEDKYKFFSERFKAALDLEFSLSSERLNWIMMLFTALTVLFTPIAFVAAVFSIIDSDPVWFLISGSAVLCISIAICLWAFTSIQGLGHSMTQGDLRSLLHKLPYQGPGYRRPKGPDGGGPPTHDPGPGPPSYPSPHGPMAEGRMSGHESGHRPSPSQPLPPPSPPPRPPVSSFRPPVGSSQWRPHPGPPPPIPVNLEREHWGHHTRPKHPPQGHYRRVPPPAGSGVHPGPSISVAHAPSALSYSSGDSSPEEEHLRRRESRLHDQEVRLREREVQLREQEARLRVEVDPRPRRDRAEQVRVRADVDQARAQEQIRRREEARRVLDEGLRRQEGARGLGLQRPGRMPE</sequence>
<feature type="region of interest" description="Disordered" evidence="1">
    <location>
        <begin position="621"/>
        <end position="642"/>
    </location>
</feature>
<feature type="transmembrane region" description="Helical" evidence="2">
    <location>
        <begin position="355"/>
        <end position="375"/>
    </location>
</feature>
<dbReference type="EMBL" id="JBAWTH010000176">
    <property type="protein sequence ID" value="KAL2273627.1"/>
    <property type="molecule type" value="Genomic_DNA"/>
</dbReference>
<feature type="compositionally biased region" description="Basic and acidic residues" evidence="1">
    <location>
        <begin position="546"/>
        <end position="560"/>
    </location>
</feature>
<feature type="compositionally biased region" description="Low complexity" evidence="1">
    <location>
        <begin position="465"/>
        <end position="475"/>
    </location>
</feature>
<gene>
    <name evidence="3" type="ORF">FJTKL_04168</name>
</gene>
<feature type="region of interest" description="Disordered" evidence="1">
    <location>
        <begin position="401"/>
        <end position="560"/>
    </location>
</feature>
<reference evidence="3 4" key="1">
    <citation type="submission" date="2024-03" db="EMBL/GenBank/DDBJ databases">
        <title>A high-quality draft genome sequence of Diaporthe vaccinii, a causative agent of upright dieback and viscid rot disease in cranberry plants.</title>
        <authorList>
            <person name="Sarrasin M."/>
            <person name="Lang B.F."/>
            <person name="Burger G."/>
        </authorList>
    </citation>
    <scope>NUCLEOTIDE SEQUENCE [LARGE SCALE GENOMIC DNA]</scope>
    <source>
        <strain evidence="3 4">IS7</strain>
    </source>
</reference>
<proteinExistence type="predicted"/>
<evidence type="ECO:0000313" key="4">
    <source>
        <dbReference type="Proteomes" id="UP001600888"/>
    </source>
</evidence>
<keyword evidence="2" id="KW-0472">Membrane</keyword>
<evidence type="ECO:0000256" key="1">
    <source>
        <dbReference type="SAM" id="MobiDB-lite"/>
    </source>
</evidence>
<dbReference type="InterPro" id="IPR002523">
    <property type="entry name" value="MgTranspt_CorA/ZnTranspt_ZntB"/>
</dbReference>
<feature type="compositionally biased region" description="Pro residues" evidence="1">
    <location>
        <begin position="417"/>
        <end position="431"/>
    </location>
</feature>
<evidence type="ECO:0000256" key="2">
    <source>
        <dbReference type="SAM" id="Phobius"/>
    </source>
</evidence>
<keyword evidence="2" id="KW-0812">Transmembrane</keyword>
<dbReference type="Proteomes" id="UP001600888">
    <property type="component" value="Unassembled WGS sequence"/>
</dbReference>
<comment type="caution">
    <text evidence="3">The sequence shown here is derived from an EMBL/GenBank/DDBJ whole genome shotgun (WGS) entry which is preliminary data.</text>
</comment>
<feature type="transmembrane region" description="Helical" evidence="2">
    <location>
        <begin position="324"/>
        <end position="349"/>
    </location>
</feature>
<feature type="region of interest" description="Disordered" evidence="1">
    <location>
        <begin position="583"/>
        <end position="608"/>
    </location>
</feature>
<feature type="compositionally biased region" description="Basic residues" evidence="1">
    <location>
        <begin position="498"/>
        <end position="512"/>
    </location>
</feature>
<accession>A0ABR4DTM7</accession>
<keyword evidence="4" id="KW-1185">Reference proteome</keyword>
<dbReference type="Pfam" id="PF01544">
    <property type="entry name" value="CorA"/>
    <property type="match status" value="1"/>
</dbReference>
<keyword evidence="2" id="KW-1133">Transmembrane helix</keyword>
<protein>
    <submittedName>
        <fullName evidence="3">Uncharacterized protein</fullName>
    </submittedName>
</protein>
<organism evidence="3 4">
    <name type="scientific">Diaporthe vaccinii</name>
    <dbReference type="NCBI Taxonomy" id="105482"/>
    <lineage>
        <taxon>Eukaryota</taxon>
        <taxon>Fungi</taxon>
        <taxon>Dikarya</taxon>
        <taxon>Ascomycota</taxon>
        <taxon>Pezizomycotina</taxon>
        <taxon>Sordariomycetes</taxon>
        <taxon>Sordariomycetidae</taxon>
        <taxon>Diaporthales</taxon>
        <taxon>Diaporthaceae</taxon>
        <taxon>Diaporthe</taxon>
        <taxon>Diaporthe eres species complex</taxon>
    </lineage>
</organism>
<evidence type="ECO:0000313" key="3">
    <source>
        <dbReference type="EMBL" id="KAL2273627.1"/>
    </source>
</evidence>
<feature type="compositionally biased region" description="Pro residues" evidence="1">
    <location>
        <begin position="450"/>
        <end position="464"/>
    </location>
</feature>